<proteinExistence type="predicted"/>
<reference evidence="2" key="1">
    <citation type="submission" date="2019-09" db="EMBL/GenBank/DDBJ databases">
        <title>Draft genome information of white flower Hibiscus syriacus.</title>
        <authorList>
            <person name="Kim Y.-M."/>
        </authorList>
    </citation>
    <scope>NUCLEOTIDE SEQUENCE [LARGE SCALE GENOMIC DNA]</scope>
    <source>
        <strain evidence="2">YM2019G1</strain>
    </source>
</reference>
<evidence type="ECO:0000313" key="2">
    <source>
        <dbReference type="EMBL" id="KAE8671281.1"/>
    </source>
</evidence>
<dbReference type="PANTHER" id="PTHR44743">
    <property type="entry name" value="PUTATIVE, EXPRESSED-RELATED"/>
    <property type="match status" value="1"/>
</dbReference>
<sequence>MSKAGTWYYSVLGVCKQASASEIRDAYRRQALKWHPDRWMKNPEESGEAKKRFQKIQEAYSGFVNFMQEMVLMMQNVRSQEGNSLEDHQGSLMDMMAEDERRKLGFDWESSARKRARFC</sequence>
<dbReference type="AlphaFoldDB" id="A0A6A2X7N5"/>
<dbReference type="Gene3D" id="1.10.287.110">
    <property type="entry name" value="DnaJ domain"/>
    <property type="match status" value="1"/>
</dbReference>
<comment type="caution">
    <text evidence="2">The sequence shown here is derived from an EMBL/GenBank/DDBJ whole genome shotgun (WGS) entry which is preliminary data.</text>
</comment>
<dbReference type="EMBL" id="VEPZ02001477">
    <property type="protein sequence ID" value="KAE8671281.1"/>
    <property type="molecule type" value="Genomic_DNA"/>
</dbReference>
<dbReference type="Pfam" id="PF00226">
    <property type="entry name" value="DnaJ"/>
    <property type="match status" value="1"/>
</dbReference>
<evidence type="ECO:0000313" key="3">
    <source>
        <dbReference type="Proteomes" id="UP000436088"/>
    </source>
</evidence>
<dbReference type="PRINTS" id="PR00625">
    <property type="entry name" value="JDOMAIN"/>
</dbReference>
<dbReference type="PANTHER" id="PTHR44743:SF12">
    <property type="entry name" value="J DOMAIN-CONTAINING PROTEIN"/>
    <property type="match status" value="1"/>
</dbReference>
<feature type="domain" description="J" evidence="1">
    <location>
        <begin position="7"/>
        <end position="82"/>
    </location>
</feature>
<gene>
    <name evidence="2" type="ORF">F3Y22_tig00111983pilonHSYRG00113</name>
</gene>
<dbReference type="PROSITE" id="PS50076">
    <property type="entry name" value="DNAJ_2"/>
    <property type="match status" value="1"/>
</dbReference>
<keyword evidence="3" id="KW-1185">Reference proteome</keyword>
<dbReference type="InterPro" id="IPR036869">
    <property type="entry name" value="J_dom_sf"/>
</dbReference>
<protein>
    <submittedName>
        <fullName evidence="2">Kinesin heavy chain</fullName>
    </submittedName>
</protein>
<dbReference type="CDD" id="cd06257">
    <property type="entry name" value="DnaJ"/>
    <property type="match status" value="1"/>
</dbReference>
<dbReference type="Proteomes" id="UP000436088">
    <property type="component" value="Unassembled WGS sequence"/>
</dbReference>
<name>A0A6A2X7N5_HIBSY</name>
<dbReference type="SUPFAM" id="SSF46565">
    <property type="entry name" value="Chaperone J-domain"/>
    <property type="match status" value="1"/>
</dbReference>
<dbReference type="InterPro" id="IPR001623">
    <property type="entry name" value="DnaJ_domain"/>
</dbReference>
<dbReference type="SMART" id="SM00271">
    <property type="entry name" value="DnaJ"/>
    <property type="match status" value="1"/>
</dbReference>
<evidence type="ECO:0000259" key="1">
    <source>
        <dbReference type="PROSITE" id="PS50076"/>
    </source>
</evidence>
<organism evidence="2 3">
    <name type="scientific">Hibiscus syriacus</name>
    <name type="common">Rose of Sharon</name>
    <dbReference type="NCBI Taxonomy" id="106335"/>
    <lineage>
        <taxon>Eukaryota</taxon>
        <taxon>Viridiplantae</taxon>
        <taxon>Streptophyta</taxon>
        <taxon>Embryophyta</taxon>
        <taxon>Tracheophyta</taxon>
        <taxon>Spermatophyta</taxon>
        <taxon>Magnoliopsida</taxon>
        <taxon>eudicotyledons</taxon>
        <taxon>Gunneridae</taxon>
        <taxon>Pentapetalae</taxon>
        <taxon>rosids</taxon>
        <taxon>malvids</taxon>
        <taxon>Malvales</taxon>
        <taxon>Malvaceae</taxon>
        <taxon>Malvoideae</taxon>
        <taxon>Hibiscus</taxon>
    </lineage>
</organism>
<accession>A0A6A2X7N5</accession>